<comment type="catalytic activity">
    <reaction evidence="1 5">
        <text>a ribonucleoside 5'-phosphate + H2O = a ribonucleoside + phosphate</text>
        <dbReference type="Rhea" id="RHEA:12484"/>
        <dbReference type="ChEBI" id="CHEBI:15377"/>
        <dbReference type="ChEBI" id="CHEBI:18254"/>
        <dbReference type="ChEBI" id="CHEBI:43474"/>
        <dbReference type="ChEBI" id="CHEBI:58043"/>
        <dbReference type="EC" id="3.1.3.5"/>
    </reaction>
</comment>
<dbReference type="GO" id="GO:0008253">
    <property type="term" value="F:5'-nucleotidase activity"/>
    <property type="evidence" value="ECO:0007669"/>
    <property type="project" value="UniProtKB-UniRule"/>
</dbReference>
<dbReference type="GO" id="GO:0046872">
    <property type="term" value="F:metal ion binding"/>
    <property type="evidence" value="ECO:0007669"/>
    <property type="project" value="UniProtKB-UniRule"/>
</dbReference>
<dbReference type="PANTHER" id="PTHR30457:SF0">
    <property type="entry name" value="PHOSPHATASE, PUTATIVE (AFU_ORTHOLOGUE AFUA_4G01070)-RELATED"/>
    <property type="match status" value="1"/>
</dbReference>
<dbReference type="GO" id="GO:0005737">
    <property type="term" value="C:cytoplasm"/>
    <property type="evidence" value="ECO:0007669"/>
    <property type="project" value="UniProtKB-SubCell"/>
</dbReference>
<evidence type="ECO:0000259" key="6">
    <source>
        <dbReference type="Pfam" id="PF01975"/>
    </source>
</evidence>
<dbReference type="NCBIfam" id="TIGR00087">
    <property type="entry name" value="surE"/>
    <property type="match status" value="1"/>
</dbReference>
<dbReference type="KEGG" id="aplt:ANPL_01970"/>
<dbReference type="AlphaFoldDB" id="A0A858PY48"/>
<evidence type="ECO:0000256" key="4">
    <source>
        <dbReference type="ARBA" id="ARBA00022801"/>
    </source>
</evidence>
<comment type="function">
    <text evidence="5">Nucleotidase that shows phosphatase activity on nucleoside 5'-monophosphates.</text>
</comment>
<dbReference type="PANTHER" id="PTHR30457">
    <property type="entry name" value="5'-NUCLEOTIDASE SURE"/>
    <property type="match status" value="1"/>
</dbReference>
<evidence type="ECO:0000313" key="7">
    <source>
        <dbReference type="EMBL" id="QJC27492.1"/>
    </source>
</evidence>
<dbReference type="EC" id="3.1.3.5" evidence="5"/>
<dbReference type="Pfam" id="PF01975">
    <property type="entry name" value="SurE"/>
    <property type="match status" value="1"/>
</dbReference>
<proteinExistence type="inferred from homology"/>
<dbReference type="InterPro" id="IPR030048">
    <property type="entry name" value="SurE"/>
</dbReference>
<keyword evidence="3 5" id="KW-0479">Metal-binding</keyword>
<reference evidence="7 8" key="1">
    <citation type="journal article" date="2020" name="Pathogens">
        <title>First Whole Genome Sequence of Anaplasma platys, an Obligate Intracellular Rickettsial Pathogen of Dogs.</title>
        <authorList>
            <person name="Llanes A."/>
            <person name="Rajeev S."/>
        </authorList>
    </citation>
    <scope>NUCLEOTIDE SEQUENCE [LARGE SCALE GENOMIC DNA]</scope>
    <source>
        <strain evidence="7 8">S3</strain>
    </source>
</reference>
<dbReference type="HAMAP" id="MF_00060">
    <property type="entry name" value="SurE"/>
    <property type="match status" value="1"/>
</dbReference>
<accession>A0A858PY48</accession>
<gene>
    <name evidence="5 7" type="primary">surE</name>
    <name evidence="7" type="ORF">ANPL_01970</name>
</gene>
<evidence type="ECO:0000256" key="5">
    <source>
        <dbReference type="HAMAP-Rule" id="MF_00060"/>
    </source>
</evidence>
<dbReference type="GO" id="GO:0000166">
    <property type="term" value="F:nucleotide binding"/>
    <property type="evidence" value="ECO:0007669"/>
    <property type="project" value="UniProtKB-KW"/>
</dbReference>
<protein>
    <recommendedName>
        <fullName evidence="5">5'-nucleotidase SurE</fullName>
        <ecNumber evidence="5">3.1.3.5</ecNumber>
    </recommendedName>
    <alternativeName>
        <fullName evidence="5">Nucleoside 5'-monophosphate phosphohydrolase</fullName>
    </alternativeName>
</protein>
<keyword evidence="4 5" id="KW-0378">Hydrolase</keyword>
<keyword evidence="5" id="KW-0547">Nucleotide-binding</keyword>
<evidence type="ECO:0000313" key="8">
    <source>
        <dbReference type="Proteomes" id="UP000500930"/>
    </source>
</evidence>
<dbReference type="RefSeq" id="WP_169193133.1">
    <property type="nucleotide sequence ID" value="NZ_CP046391.1"/>
</dbReference>
<keyword evidence="8" id="KW-1185">Reference proteome</keyword>
<sequence>MRVLLTNDDGINAPGMQVLKGIACGAFSEVWVSAPSQNCSGMSRSINVNSPIEVVEVGTREYSVTGTPVDSAILGLHIMNDVAGVLPDLVLSGINYGSNVASKLLYSGTVAAAAVAAGLGIPSIAFSQGYCGDIDWKNSEKIVLDLVQQLMADPKWNRTSAISINIPSSEILGVKWVEQGTYCPFGEITKIDNPEKGRVVYNICDLNRELPLKGYDRTSTELLREGYVIATPVKADYTDHSLLSLFAGVAG</sequence>
<name>A0A858PY48_9RICK</name>
<dbReference type="EMBL" id="CP046391">
    <property type="protein sequence ID" value="QJC27492.1"/>
    <property type="molecule type" value="Genomic_DNA"/>
</dbReference>
<dbReference type="SUPFAM" id="SSF64167">
    <property type="entry name" value="SurE-like"/>
    <property type="match status" value="1"/>
</dbReference>
<feature type="binding site" evidence="5">
    <location>
        <position position="8"/>
    </location>
    <ligand>
        <name>a divalent metal cation</name>
        <dbReference type="ChEBI" id="CHEBI:60240"/>
    </ligand>
</feature>
<dbReference type="Gene3D" id="3.40.1210.10">
    <property type="entry name" value="Survival protein SurE-like phosphatase/nucleotidase"/>
    <property type="match status" value="1"/>
</dbReference>
<evidence type="ECO:0000256" key="1">
    <source>
        <dbReference type="ARBA" id="ARBA00000815"/>
    </source>
</evidence>
<comment type="subcellular location">
    <subcellularLocation>
        <location evidence="5">Cytoplasm</location>
    </subcellularLocation>
</comment>
<keyword evidence="5" id="KW-0963">Cytoplasm</keyword>
<feature type="binding site" evidence="5">
    <location>
        <position position="40"/>
    </location>
    <ligand>
        <name>a divalent metal cation</name>
        <dbReference type="ChEBI" id="CHEBI:60240"/>
    </ligand>
</feature>
<feature type="domain" description="Survival protein SurE-like phosphatase/nucleotidase" evidence="6">
    <location>
        <begin position="3"/>
        <end position="181"/>
    </location>
</feature>
<comment type="similarity">
    <text evidence="2 5">Belongs to the SurE nucleotidase family.</text>
</comment>
<dbReference type="Proteomes" id="UP000500930">
    <property type="component" value="Chromosome"/>
</dbReference>
<feature type="binding site" evidence="5">
    <location>
        <position position="95"/>
    </location>
    <ligand>
        <name>a divalent metal cation</name>
        <dbReference type="ChEBI" id="CHEBI:60240"/>
    </ligand>
</feature>
<dbReference type="InterPro" id="IPR002828">
    <property type="entry name" value="SurE-like_Pase/nucleotidase"/>
</dbReference>
<comment type="cofactor">
    <cofactor evidence="5">
        <name>a divalent metal cation</name>
        <dbReference type="ChEBI" id="CHEBI:60240"/>
    </cofactor>
    <text evidence="5">Binds 1 divalent metal cation per subunit.</text>
</comment>
<dbReference type="InterPro" id="IPR036523">
    <property type="entry name" value="SurE-like_sf"/>
</dbReference>
<evidence type="ECO:0000256" key="2">
    <source>
        <dbReference type="ARBA" id="ARBA00011062"/>
    </source>
</evidence>
<feature type="binding site" evidence="5">
    <location>
        <position position="9"/>
    </location>
    <ligand>
        <name>a divalent metal cation</name>
        <dbReference type="ChEBI" id="CHEBI:60240"/>
    </ligand>
</feature>
<evidence type="ECO:0000256" key="3">
    <source>
        <dbReference type="ARBA" id="ARBA00022723"/>
    </source>
</evidence>
<organism evidence="7 8">
    <name type="scientific">Anaplasma platys</name>
    <dbReference type="NCBI Taxonomy" id="949"/>
    <lineage>
        <taxon>Bacteria</taxon>
        <taxon>Pseudomonadati</taxon>
        <taxon>Pseudomonadota</taxon>
        <taxon>Alphaproteobacteria</taxon>
        <taxon>Rickettsiales</taxon>
        <taxon>Anaplasmataceae</taxon>
        <taxon>Anaplasma</taxon>
    </lineage>
</organism>